<dbReference type="InterPro" id="IPR036392">
    <property type="entry name" value="PLAT/LH2_dom_sf"/>
</dbReference>
<dbReference type="InterPro" id="IPR003961">
    <property type="entry name" value="FN3_dom"/>
</dbReference>
<dbReference type="CDD" id="cd00063">
    <property type="entry name" value="FN3"/>
    <property type="match status" value="13"/>
</dbReference>
<evidence type="ECO:0000256" key="3">
    <source>
        <dbReference type="ARBA" id="ARBA00022692"/>
    </source>
</evidence>
<evidence type="ECO:0000256" key="5">
    <source>
        <dbReference type="ARBA" id="ARBA00022989"/>
    </source>
</evidence>
<evidence type="ECO:0000256" key="8">
    <source>
        <dbReference type="PROSITE-ProRule" id="PRU00152"/>
    </source>
</evidence>
<feature type="domain" description="Fibronectin type-III" evidence="11">
    <location>
        <begin position="976"/>
        <end position="1069"/>
    </location>
</feature>
<evidence type="ECO:0000256" key="4">
    <source>
        <dbReference type="ARBA" id="ARBA00022729"/>
    </source>
</evidence>
<feature type="domain" description="Fibronectin type-III" evidence="11">
    <location>
        <begin position="2402"/>
        <end position="2497"/>
    </location>
</feature>
<comment type="similarity">
    <text evidence="2">Belongs to the polycystin family.</text>
</comment>
<dbReference type="GO" id="GO:0050982">
    <property type="term" value="P:detection of mechanical stimulus"/>
    <property type="evidence" value="ECO:0007669"/>
    <property type="project" value="TreeGrafter"/>
</dbReference>
<dbReference type="InterPro" id="IPR001024">
    <property type="entry name" value="PLAT/LH2_dom"/>
</dbReference>
<dbReference type="InterPro" id="IPR051223">
    <property type="entry name" value="Polycystin"/>
</dbReference>
<dbReference type="SMART" id="SM00308">
    <property type="entry name" value="LH2"/>
    <property type="match status" value="1"/>
</dbReference>
<dbReference type="Pfam" id="PF20519">
    <property type="entry name" value="Polycystin_dom"/>
    <property type="match status" value="1"/>
</dbReference>
<feature type="transmembrane region" description="Helical" evidence="9">
    <location>
        <begin position="5339"/>
        <end position="5361"/>
    </location>
</feature>
<proteinExistence type="inferred from homology"/>
<dbReference type="InterPro" id="IPR013783">
    <property type="entry name" value="Ig-like_fold"/>
</dbReference>
<dbReference type="GO" id="GO:0016020">
    <property type="term" value="C:membrane"/>
    <property type="evidence" value="ECO:0007669"/>
    <property type="project" value="UniProtKB-SubCell"/>
</dbReference>
<dbReference type="InterPro" id="IPR046791">
    <property type="entry name" value="Polycystin_dom"/>
</dbReference>
<feature type="domain" description="Fibronectin type-III" evidence="11">
    <location>
        <begin position="1147"/>
        <end position="1245"/>
    </location>
</feature>
<dbReference type="Pfam" id="PF08016">
    <property type="entry name" value="PKD_channel"/>
    <property type="match status" value="1"/>
</dbReference>
<dbReference type="SUPFAM" id="SSF49265">
    <property type="entry name" value="Fibronectin type III"/>
    <property type="match status" value="12"/>
</dbReference>
<dbReference type="SMART" id="SM00060">
    <property type="entry name" value="FN3"/>
    <property type="match status" value="25"/>
</dbReference>
<dbReference type="PROSITE" id="PS50095">
    <property type="entry name" value="PLAT"/>
    <property type="match status" value="1"/>
</dbReference>
<dbReference type="PRINTS" id="PR01433">
    <property type="entry name" value="POLYCYSTIN2"/>
</dbReference>
<feature type="transmembrane region" description="Helical" evidence="9">
    <location>
        <begin position="5208"/>
        <end position="5229"/>
    </location>
</feature>
<dbReference type="Gene3D" id="2.60.40.10">
    <property type="entry name" value="Immunoglobulins"/>
    <property type="match status" value="13"/>
</dbReference>
<feature type="transmembrane region" description="Helical" evidence="9">
    <location>
        <begin position="4526"/>
        <end position="4545"/>
    </location>
</feature>
<feature type="domain" description="Fibronectin type-III" evidence="11">
    <location>
        <begin position="2585"/>
        <end position="2676"/>
    </location>
</feature>
<feature type="domain" description="Fibronectin type-III" evidence="11">
    <location>
        <begin position="1599"/>
        <end position="1683"/>
    </location>
</feature>
<keyword evidence="4" id="KW-0732">Signal</keyword>
<dbReference type="Pfam" id="PF02010">
    <property type="entry name" value="REJ"/>
    <property type="match status" value="2"/>
</dbReference>
<keyword evidence="3 9" id="KW-0812">Transmembrane</keyword>
<evidence type="ECO:0000313" key="12">
    <source>
        <dbReference type="EMBL" id="CBY31670.1"/>
    </source>
</evidence>
<feature type="transmembrane region" description="Helical" evidence="9">
    <location>
        <begin position="4862"/>
        <end position="4883"/>
    </location>
</feature>
<organism evidence="12">
    <name type="scientific">Oikopleura dioica</name>
    <name type="common">Tunicate</name>
    <dbReference type="NCBI Taxonomy" id="34765"/>
    <lineage>
        <taxon>Eukaryota</taxon>
        <taxon>Metazoa</taxon>
        <taxon>Chordata</taxon>
        <taxon>Tunicata</taxon>
        <taxon>Appendicularia</taxon>
        <taxon>Copelata</taxon>
        <taxon>Oikopleuridae</taxon>
        <taxon>Oikopleura</taxon>
    </lineage>
</organism>
<name>E4Y7S0_OIKDI</name>
<feature type="domain" description="Fibronectin type-III" evidence="11">
    <location>
        <begin position="1426"/>
        <end position="1514"/>
    </location>
</feature>
<feature type="transmembrane region" description="Helical" evidence="9">
    <location>
        <begin position="4948"/>
        <end position="4968"/>
    </location>
</feature>
<evidence type="ECO:0000259" key="10">
    <source>
        <dbReference type="PROSITE" id="PS50095"/>
    </source>
</evidence>
<keyword evidence="7" id="KW-0325">Glycoprotein</keyword>
<accession>E4Y7S0</accession>
<dbReference type="PANTHER" id="PTHR10877:SF194">
    <property type="entry name" value="LOCATION OF VULVA DEFECTIVE 1"/>
    <property type="match status" value="1"/>
</dbReference>
<dbReference type="GO" id="GO:0005262">
    <property type="term" value="F:calcium channel activity"/>
    <property type="evidence" value="ECO:0007669"/>
    <property type="project" value="TreeGrafter"/>
</dbReference>
<feature type="domain" description="Fibronectin type-III" evidence="11">
    <location>
        <begin position="2131"/>
        <end position="2215"/>
    </location>
</feature>
<dbReference type="InterPro" id="IPR013122">
    <property type="entry name" value="PKD1_2_channel"/>
</dbReference>
<dbReference type="Pfam" id="PF01477">
    <property type="entry name" value="PLAT"/>
    <property type="match status" value="1"/>
</dbReference>
<dbReference type="InterPro" id="IPR002859">
    <property type="entry name" value="PKD/REJ-like"/>
</dbReference>
<dbReference type="GO" id="GO:0005509">
    <property type="term" value="F:calcium ion binding"/>
    <property type="evidence" value="ECO:0007669"/>
    <property type="project" value="InterPro"/>
</dbReference>
<dbReference type="InterPro" id="IPR036116">
    <property type="entry name" value="FN3_sf"/>
</dbReference>
<sequence length="5387" mass="612542">MYAIKLKSDTENQRCINDHVGHNTKSWPKIDCLTEPDMCRTKETEVPEECDIFCCNEQDVDFICHAVAYSMSKKMCRMYGFRMEDYDTVAEERGLVAKNGQKGEDWMYFYRKWDSSLHDIIDLSIEEESNGLKTLMSLDWMDVYKADWYVVDFDGENMDSKLVFPEIQTSNIEVNTRLLPYNSRLNMTITAGNDKTNSAPHIVELLTRPPPIDNLTIVASDVDVEYTWTAAPGADSFTISVLRVDNGELIVPPSETTSFSFRHNVDPVVAYEISINSNAVDFYGNATTGVLLEQKFYSEFPKITKVSIDAIDCDQASFSWEHVGYGARYKVQVYDIDNGQSVSLEDVDGTSKKVMGLENARKYQTIVYAFDENTRGDSAEVVFISELCRAKDLHSPNQEDTAFELSWESVNLSQKYKIKINPSPADGLVSRYVQSSAAYVEALVPGIQYTVSITAIMKREDGIEVISKEARLFQYTKLLAPKDLCVPNKNLHNSTATLTWTIMEGADLYYLALATCRPVKNFMIRPGFYRSKGQNCPRWRENGIKNCDMKSDWDLGSKYLMKNISNNVVDKHEQIFQLTAESQMTLTGLEPGQIYMFWLGGVNKQTYSEKAEMTFITRLKTTDLAEFFDVTHNSVRVKWALVNKADRYSIIVTHDIARRKRVQRLTVKTNATDIVDLHPNSPYLIEVIAENKVSFSWPFPMKMRTKLAPTKILSPFKPPRGDETGDDYFDIIWNPVEGAESYEVEISGVTDNFYLSERVKPNNLEQHRYYAIGMDHNVEHEIKITAHNRFTDGSITTERFFTRPHTPENFRAVEIIDTAVEVAWDLCDGILDYDINVYDDNNHVAKVVLHNKTTHEFKDLLPNHHYIIVIRAYGHVVSHPATVKLYTKIQGVDYLTMTEVYDDTMKLDWREANGATHYLIYFNYDDGEERVERSDISEIKLEDLTPNSIYTIKVVGMNANTEGMPMFTTVITKLGYIKNLRQEVAASTDKTLMMRWLSVPNADHFILKVTSKRTNKRIQVHKIPAKDSSLLIRDLRPATMYMIEIQAFSDISDSYPTDFSPQTKITPIKGFTVDFRSDILLRLIWNSFSDITYHIFGDNRYWKIDTDDFQWIPDLVADTNYNFTIWATKDIYYSDNTTITALTHMSAPTVNVETRTHTVIKISWSQVPRADQYRIQYVDTPTYKKIVDSGREKTFRMRYLLSEDQNIRVRNLDPYTEYLFFVRAERGQQIGENGTITDYTRLSPTQAIEIKSRTDKTSQLSWASVSGAIGYTIKYQAEVPVQNEELSIYVEKTKETLKNLLPGSSYKLIIIAEAPETSGQPANDEFDTFLEAPEEIITSVYDTYTKTICWKPVFMAEGYTMNYASIEQEDKTSRAKDFTDFVEGGETCGHLDDLLPGLKYQISIWGWNERYDGMKSKYKSATLLEAPQDFQVDFYNNTQIEVTYAAVTRAKKYEISHAKINSSEWIIDGETPDLRFSVNALTPFTEYELKIVPINKVTRGYESDLNHWSKLNPIQNFKRMKLTPNEVTLKWDSVEHAVKYRVEFVSELSNLTVQESDYAGIIITGLEETTLYNITVEPFAANGVPGVKTLYPVITEAKTVEDLIIADIEPWRMILEWTGTEKAIAYEVHVNSTEYTYITRVRTNRAFIRQLEPGIRQSFKVFVVTKISRSQPVPVSGFTTLPLPDSARVTKITHSKVMTKWNTALEDWAPAFDDLYYRCVLIKDWTNETVVNTTTTDLNFDFTNLELNTRYKIILNSESPDTSSDERIIEIRTLLPDSPDLDMNEINDKNVVLSWNKTEGLNYAVYVKPLTCPADKVVICEIEDTKNVVVEGLVPACLYDLIIYGQICPKDRKLTIEDDRKRIANQMFYSKLESVTDIEIIEEDRLANMSWGQVPETSYYVVQWSSPEIFGANMTKTSELEQMVAGDLQPNTLYEGTIWGTNPDTTSNPSPFKFHTKMTRVNATLSKSGPDFFEYSWEKVEGAERYDFIGMPQFPGVDPFSKSTLSTSIKFEELIDGSLYLIESQAVNDDTTSVLSQDFVWTRLFQPNLVLSNIEDTTLTLLVEHVNKATRVVGMINEMPIDVALNASQTQTEIVVGDLDQGSLQSIKIQAINDNCTSHFVEKSVMLLLSTPGNISVLPSADSVTLEWSPILKASNYLLEIEGENSDPVVIEVRIPQYTFFGLSAGSLYKISIQAVNEETKSAEAKIETYTRLDTLSLINLLEIEPTSFSLEWNTVEGATEYEITTKQHYSETLNLTETVSMFTTTNSTFIITDLYPGAKYSYAVAGKNLNTVSDAEIFTIFTELENIPALSPVKVRHTDMTLSWGFVPNAVEFVVELLDEKGRQIHTETVEAQETEWIANSVELKNLQPGAFYNISVQAFNEVTQSNIAIISQYTLLNPFDPMDVLISEKRPEGIIFSWQPINDATNYKIIIDKDFEFTYFMDRGQEQPLTLTTNKTYYDVSNLLPDTKYKYELVAFNPFTFSESFFGYEATLLPDIETAEIVEKTYASFKAQWTNVPGAADYLVQLRYTNGQVLFLTSLFKAEIDLRFGSLLPGVSYTLSIIGRNEITETRSKSLSVWTKLSPILNLRSNDDELQEDTVVLEWEAVPNAAYYHMVIVELEADIVVFQENITENYYERKNLTAGTKYEFKIHAVNEFTESDAERIVVATPLSKPTDYQVSVFHPFLIRGAWKLGDALAPRHRRITWRCGSNDPELCDCTNFDGCPGHYVLKKIQADGEKSWTPEMLNGGDTIDDSIQLDNKMVYRMCIRAENPQTGENSRPFCVTIKTGKIEEESQDDQRLCIERDLNWIKPLDMIPAILNDGEWSYKQTRDGVIPDYNLQKTATCKKIGKVYRWDLKDFIRIHQKSCSPGWMRLDTEVTGETIQCLFPKHKSGSPIFPKSMIDVNYCEKRSVDPKRPWLALRNVANGGRCGCHYLKACERWDYKPFPGFTVRNAAPIITMPLVKNEQACLKKCDIQRERECAKIPQVVKEGKTNCACKNCCLMTTLSVDDGCVLFTSSLNRTSTRIEARDETTVFTNFLGAQGSPGFRLLDFTNNGVARPDTDFEVTLSFSYASETCVRIIFDRMNETEAVYHDIIIRKGRDYSKSKPCMETYPTLNFYSVEHVIDYDLEEGETIKIIEIYSYSDYGIYDSLVEITSTDDDQAGENIVKDKTIMKKIGINQFGCQYPAIKIEGPWLAEETKSITLPKSKKLILSATSDIQCEINPGYNFRWTAKLVGFDHSFDNFVMDGNMTMDDHLELIEEASGDLEGSGDLIEMVLAEKLEAALQPRDLIEGLWKVTIQLEFNDLDFVVDDVVWINVIPSPLEIDIEGGEKRTAGHGKTIQFKADAIDPDESSSDQTKGIQFDWFILGTNATETVPLELYFEELFANRSLLPYHWAEKPSDEQKFEISDIYQIRSDSEIWINTDFFYMNEPFQVILTCRKDTRRADFKQTVTAVAGDPPDFFIKCVENCKEKLNRGEVLSLMIKCKNCARGRSPRFLWSFSLFDLPADEEEEDEYSIDETLEIESQLVDDVPSMTATFNQRIMKVHKNYFLSGREYSIDVSVSMDGYDEELDQIVRQEASNQIVRKVNLPPINGHCIGIGGESDCDYITQDQFELVPNENATVIFTEDIPEAECSEACCFGEAINCLGYQFSADANSTKGNCTLFEVVEDDETVDLVYIGEQGFFSRYNRRVFAKVEAVKGEVSFQCQDWFDEGTFLNYEEAAGRQPQLMYRFSTKPVNVSVDPFLLYHGPSPQTPKLSLPLGNKDYFYFGLRVVAEICDLYGECVDSNEILIQSFPMISGDVGGDLMSAVSGNSSKLLTAVSTKNPKIVASITGAVSSYFVQNISDISSEDLITTTAALTTAAATTRRLIFTNNIPTPNPVIEGAPKEPLFDLSQVMARPVETDGIAAEEDSEEIAQQKAEEAERVRQWTIQMAAEASNFLSSGSLETQSSLTRRRRQVRDYIRKRARRSSDFYYDEYQQGFDNSSDYEMYEFSGMSAEFYGPTESPIEVTTIAAYQDELSIEVDSSVKSGLKKELMNAMGSIVDVIVSPESLMQVSTAVSSFTDTGEDMDEETQQKGADMAVSMTSNLKGFTEEANKELLSKIGGKVMASLSGIVLTSTPDDKVLKEDKLAGQDPNFEQMEKRDINPIENEWMRKLARLQNRQNMAESAPAAKNITSKSLGSVSDLTGALATKQMDGEEASEVQSGDISVNTQKLNAEDASGARLRNGNGVSIKLPEISAATTAALLQQGQEELDIQMSTFGKNPFKYDDDAALVNSAVTVLEMPNGTESLLKAGMGIEIPNDFSAEDQMMELHFPDEGVLQVSRFEIVGPGNAVLMVFEPPHLDDTTVHYDVFIRNGSSPTLGSTPDEHVFDFTFSLPLALELWEMENPAIDKYKVFLSENEIQCESYPCSWFVGSMYTTSNMTTPQQNRRKRRSADLPDSTHHLFLSTPGCRVLDQQTGKWSSNGCHVDTRSTPEYTECFCKDLPQKAIFSAEFFVPPNKIDFSTIWSKFCITCNAGVFSFVIVFLALWLIVAWFVLKMDKNDAIKWALRSLIDNRREDKVLYQVSVSTGGGGDASTNSKIYFRLEGMQKRSRVRRLGTTKNAQLFERGTNKHFLMREAVDLGELKALQIWHDNSGRGALKGWYCQQVVVTHVQSNKRWFFMIQDHLDAARSDGKCERLVPPADPDEKQNFNKLFAATSWSKLSDDHIWLSTFHRPTKSIFKRMERWTCCASLTFITMLTNMMFAGQEDSSEMIRVGPFRFSPSSIYISAICSLIVVPATLIPVTLFKKRKSKANDGTDSRAKGILPWWSKFIAYGLNFCVTIVCAFFVILYSMDFGKAKSDKWLLNELMSFCVNIVVAEPIKVLLISMFITTVLRKLDQSFLDLIENTEIEQEDKRFLDLCCIENDAGEAPLISPAPPNENDLNMVKELRYKEEKMIEIIWDIVAYFIYIFIVIFLATGNRDPLAFGQNENIKKMLYYDKFEAVESVDDFWNWINGSVRDSIYPTHAYNGQKLNWRERAFLQDGVSFRVGPARIRLQRGDPWSCRMYDNDLDFPSAPEPRDRCDHGDEIIGDYNAGWHDEIDASTVDVDDIFRQAWIYRSGKELNGALFRGDIGIYNGGGYSAELGVNPETCSAIVKYLHKNSFISHTASASFVEFTIYNTASNLFSKVQFISEWLPSGNSVNNFKIDTFRLYHYEGTVGSLMLVAHIFFIAHMIFKIVSTIKDGFLKLGFWGVYKDNWKLYEVVMIALDVLILIFYSVRMMVSDKLIELFKEDKRSFVNFDPVVIADSTLGWIISFAVFFSILKFGKLLRFNQRIEMLSTVIKKIGEEWMGFFVMFSTVLMSFLSMAMIMWNKYSRNSLKELINIRFCTNYISFYVV</sequence>
<feature type="domain" description="PLAT" evidence="10">
    <location>
        <begin position="4569"/>
        <end position="4689"/>
    </location>
</feature>
<reference evidence="12" key="1">
    <citation type="journal article" date="2010" name="Science">
        <title>Plasticity of animal genome architecture unmasked by rapid evolution of a pelagic tunicate.</title>
        <authorList>
            <person name="Denoeud F."/>
            <person name="Henriet S."/>
            <person name="Mungpakdee S."/>
            <person name="Aury J.M."/>
            <person name="Da Silva C."/>
            <person name="Brinkmann H."/>
            <person name="Mikhaleva J."/>
            <person name="Olsen L.C."/>
            <person name="Jubin C."/>
            <person name="Canestro C."/>
            <person name="Bouquet J.M."/>
            <person name="Danks G."/>
            <person name="Poulain J."/>
            <person name="Campsteijn C."/>
            <person name="Adamski M."/>
            <person name="Cross I."/>
            <person name="Yadetie F."/>
            <person name="Muffato M."/>
            <person name="Louis A."/>
            <person name="Butcher S."/>
            <person name="Tsagkogeorga G."/>
            <person name="Konrad A."/>
            <person name="Singh S."/>
            <person name="Jensen M.F."/>
            <person name="Cong E.H."/>
            <person name="Eikeseth-Otteraa H."/>
            <person name="Noel B."/>
            <person name="Anthouard V."/>
            <person name="Porcel B.M."/>
            <person name="Kachouri-Lafond R."/>
            <person name="Nishino A."/>
            <person name="Ugolini M."/>
            <person name="Chourrout P."/>
            <person name="Nishida H."/>
            <person name="Aasland R."/>
            <person name="Huzurbazar S."/>
            <person name="Westhof E."/>
            <person name="Delsuc F."/>
            <person name="Lehrach H."/>
            <person name="Reinhardt R."/>
            <person name="Weissenbach J."/>
            <person name="Roy S.W."/>
            <person name="Artiguenave F."/>
            <person name="Postlethwait J.H."/>
            <person name="Manak J.R."/>
            <person name="Thompson E.M."/>
            <person name="Jaillon O."/>
            <person name="Du Pasquier L."/>
            <person name="Boudinot P."/>
            <person name="Liberles D.A."/>
            <person name="Volff J.N."/>
            <person name="Philippe H."/>
            <person name="Lenhard B."/>
            <person name="Roest Crollius H."/>
            <person name="Wincker P."/>
            <person name="Chourrout D."/>
        </authorList>
    </citation>
    <scope>NUCLEOTIDE SEQUENCE [LARGE SCALE GENOMIC DNA]</scope>
</reference>
<dbReference type="PANTHER" id="PTHR10877">
    <property type="entry name" value="POLYCYSTIN FAMILY MEMBER"/>
    <property type="match status" value="1"/>
</dbReference>
<comment type="caution">
    <text evidence="8">Lacks conserved residue(s) required for the propagation of feature annotation.</text>
</comment>
<protein>
    <submittedName>
        <fullName evidence="12">Uncharacterized protein</fullName>
    </submittedName>
</protein>
<feature type="transmembrane region" description="Helical" evidence="9">
    <location>
        <begin position="4735"/>
        <end position="4754"/>
    </location>
</feature>
<comment type="subcellular location">
    <subcellularLocation>
        <location evidence="1">Membrane</location>
        <topology evidence="1">Multi-pass membrane protein</topology>
    </subcellularLocation>
</comment>
<dbReference type="Proteomes" id="UP000011014">
    <property type="component" value="Unassembled WGS sequence"/>
</dbReference>
<feature type="transmembrane region" description="Helical" evidence="9">
    <location>
        <begin position="4816"/>
        <end position="4842"/>
    </location>
</feature>
<evidence type="ECO:0000256" key="6">
    <source>
        <dbReference type="ARBA" id="ARBA00023136"/>
    </source>
</evidence>
<dbReference type="InterPro" id="IPR003915">
    <property type="entry name" value="PKD_2"/>
</dbReference>
<feature type="transmembrane region" description="Helical" evidence="9">
    <location>
        <begin position="4774"/>
        <end position="4795"/>
    </location>
</feature>
<keyword evidence="6 9" id="KW-0472">Membrane</keyword>
<feature type="transmembrane region" description="Helical" evidence="9">
    <location>
        <begin position="5300"/>
        <end position="5319"/>
    </location>
</feature>
<evidence type="ECO:0000256" key="1">
    <source>
        <dbReference type="ARBA" id="ARBA00004141"/>
    </source>
</evidence>
<dbReference type="EMBL" id="FN654312">
    <property type="protein sequence ID" value="CBY31670.1"/>
    <property type="molecule type" value="Genomic_DNA"/>
</dbReference>
<dbReference type="PROSITE" id="PS50853">
    <property type="entry name" value="FN3"/>
    <property type="match status" value="8"/>
</dbReference>
<feature type="domain" description="Fibronectin type-III" evidence="11">
    <location>
        <begin position="2304"/>
        <end position="2400"/>
    </location>
</feature>
<gene>
    <name evidence="12" type="ORF">GSOID_T00025587001</name>
</gene>
<keyword evidence="5 9" id="KW-1133">Transmembrane helix</keyword>
<evidence type="ECO:0000259" key="11">
    <source>
        <dbReference type="PROSITE" id="PS50853"/>
    </source>
</evidence>
<evidence type="ECO:0000256" key="2">
    <source>
        <dbReference type="ARBA" id="ARBA00007200"/>
    </source>
</evidence>
<dbReference type="SUPFAM" id="SSF49723">
    <property type="entry name" value="Lipase/lipooxygenase domain (PLAT/LH2 domain)"/>
    <property type="match status" value="1"/>
</dbReference>
<feature type="transmembrane region" description="Helical" evidence="9">
    <location>
        <begin position="5250"/>
        <end position="5268"/>
    </location>
</feature>
<dbReference type="Gene3D" id="2.60.60.20">
    <property type="entry name" value="PLAT/LH2 domain"/>
    <property type="match status" value="1"/>
</dbReference>
<dbReference type="Pfam" id="PF00041">
    <property type="entry name" value="fn3"/>
    <property type="match status" value="1"/>
</dbReference>
<evidence type="ECO:0000256" key="9">
    <source>
        <dbReference type="SAM" id="Phobius"/>
    </source>
</evidence>
<evidence type="ECO:0000256" key="7">
    <source>
        <dbReference type="ARBA" id="ARBA00023180"/>
    </source>
</evidence>